<dbReference type="InterPro" id="IPR015424">
    <property type="entry name" value="PyrdxlP-dep_Trfase"/>
</dbReference>
<dbReference type="Proteomes" id="UP001597337">
    <property type="component" value="Unassembled WGS sequence"/>
</dbReference>
<dbReference type="InterPro" id="IPR015421">
    <property type="entry name" value="PyrdxlP-dep_Trfase_major"/>
</dbReference>
<dbReference type="GO" id="GO:0008483">
    <property type="term" value="F:transaminase activity"/>
    <property type="evidence" value="ECO:0007669"/>
    <property type="project" value="UniProtKB-KW"/>
</dbReference>
<keyword evidence="4" id="KW-0032">Aminotransferase</keyword>
<evidence type="ECO:0000313" key="5">
    <source>
        <dbReference type="Proteomes" id="UP001597337"/>
    </source>
</evidence>
<dbReference type="SUPFAM" id="SSF53383">
    <property type="entry name" value="PLP-dependent transferases"/>
    <property type="match status" value="1"/>
</dbReference>
<evidence type="ECO:0000256" key="1">
    <source>
        <dbReference type="ARBA" id="ARBA00022898"/>
    </source>
</evidence>
<dbReference type="RefSeq" id="WP_386027769.1">
    <property type="nucleotide sequence ID" value="NZ_JBHUHX010000041.1"/>
</dbReference>
<organism evidence="4 5">
    <name type="scientific">Thiorhodococcus fuscus</name>
    <dbReference type="NCBI Taxonomy" id="527200"/>
    <lineage>
        <taxon>Bacteria</taxon>
        <taxon>Pseudomonadati</taxon>
        <taxon>Pseudomonadota</taxon>
        <taxon>Gammaproteobacteria</taxon>
        <taxon>Chromatiales</taxon>
        <taxon>Chromatiaceae</taxon>
        <taxon>Thiorhodococcus</taxon>
    </lineage>
</organism>
<comment type="caution">
    <text evidence="4">The sequence shown here is derived from an EMBL/GenBank/DDBJ whole genome shotgun (WGS) entry which is preliminary data.</text>
</comment>
<dbReference type="Gene3D" id="3.90.1150.10">
    <property type="entry name" value="Aspartate Aminotransferase, domain 1"/>
    <property type="match status" value="1"/>
</dbReference>
<gene>
    <name evidence="4" type="ORF">ACFSJC_14655</name>
</gene>
<evidence type="ECO:0000256" key="2">
    <source>
        <dbReference type="ARBA" id="ARBA00037999"/>
    </source>
</evidence>
<dbReference type="PIRSF" id="PIRSF000390">
    <property type="entry name" value="PLP_StrS"/>
    <property type="match status" value="1"/>
</dbReference>
<comment type="similarity">
    <text evidence="2 3">Belongs to the DegT/DnrJ/EryC1 family.</text>
</comment>
<dbReference type="InterPro" id="IPR000653">
    <property type="entry name" value="DegT/StrS_aminotransferase"/>
</dbReference>
<keyword evidence="4" id="KW-0808">Transferase</keyword>
<keyword evidence="5" id="KW-1185">Reference proteome</keyword>
<accession>A0ABW4YC05</accession>
<dbReference type="InterPro" id="IPR015422">
    <property type="entry name" value="PyrdxlP-dep_Trfase_small"/>
</dbReference>
<proteinExistence type="inferred from homology"/>
<dbReference type="Pfam" id="PF01041">
    <property type="entry name" value="DegT_DnrJ_EryC1"/>
    <property type="match status" value="1"/>
</dbReference>
<dbReference type="PANTHER" id="PTHR30244:SF36">
    <property type="entry name" value="3-OXO-GLUCOSE-6-PHOSPHATE:GLUTAMATE AMINOTRANSFERASE"/>
    <property type="match status" value="1"/>
</dbReference>
<dbReference type="EMBL" id="JBHUHX010000041">
    <property type="protein sequence ID" value="MFD2113089.1"/>
    <property type="molecule type" value="Genomic_DNA"/>
</dbReference>
<sequence>MNIPQTLPKATVDEDRALIDDAWRRVLDSGRYILGAEVEAFERTFAGYIGVGYGIGVANGTQALEIALRAVGVEAGDRVATVSHTAVATIVAIRAIGAVPVFVDIDPETFLIDLLDLERVADVSLKAVIVVHLYGNLVPPDPIREWCRARGVALVEDCAQAHGASWNGRRAGSLGDIAAFSFYPTKNLGAVGDAGMVVTDCPVLAEQVRLLRQYGWRERFVSATEGVNSRLDPLQAALLGVLLERLDERNDRRRAIASLYDDGLCSAPVRTPHCCPDVHHVYHQYVIETDARDELAGYLSEHGVCTAIHYPVPVHLQPAYARFATRVLPVTEAIIPRILSLPMYPQLEPEAVHLVGALVRSFFTSKS</sequence>
<dbReference type="CDD" id="cd00616">
    <property type="entry name" value="AHBA_syn"/>
    <property type="match status" value="1"/>
</dbReference>
<reference evidence="5" key="1">
    <citation type="journal article" date="2019" name="Int. J. Syst. Evol. Microbiol.">
        <title>The Global Catalogue of Microorganisms (GCM) 10K type strain sequencing project: providing services to taxonomists for standard genome sequencing and annotation.</title>
        <authorList>
            <consortium name="The Broad Institute Genomics Platform"/>
            <consortium name="The Broad Institute Genome Sequencing Center for Infectious Disease"/>
            <person name="Wu L."/>
            <person name="Ma J."/>
        </authorList>
    </citation>
    <scope>NUCLEOTIDE SEQUENCE [LARGE SCALE GENOMIC DNA]</scope>
    <source>
        <strain evidence="5">KACC 12597</strain>
    </source>
</reference>
<evidence type="ECO:0000313" key="4">
    <source>
        <dbReference type="EMBL" id="MFD2113089.1"/>
    </source>
</evidence>
<dbReference type="PANTHER" id="PTHR30244">
    <property type="entry name" value="TRANSAMINASE"/>
    <property type="match status" value="1"/>
</dbReference>
<name>A0ABW4YC05_9GAMM</name>
<dbReference type="Gene3D" id="3.40.640.10">
    <property type="entry name" value="Type I PLP-dependent aspartate aminotransferase-like (Major domain)"/>
    <property type="match status" value="1"/>
</dbReference>
<evidence type="ECO:0000256" key="3">
    <source>
        <dbReference type="RuleBase" id="RU004508"/>
    </source>
</evidence>
<protein>
    <submittedName>
        <fullName evidence="4">DegT/DnrJ/EryC1/StrS family aminotransferase</fullName>
    </submittedName>
</protein>
<keyword evidence="1 3" id="KW-0663">Pyridoxal phosphate</keyword>